<dbReference type="InterPro" id="IPR000433">
    <property type="entry name" value="Znf_ZZ"/>
</dbReference>
<gene>
    <name evidence="10" type="primary">LOC106596422</name>
</gene>
<accession>A0ABM3EGZ5</accession>
<evidence type="ECO:0000313" key="9">
    <source>
        <dbReference type="Proteomes" id="UP001652741"/>
    </source>
</evidence>
<sequence>MEQGNGGARRDRVRWDSTGRGELCETRGGLDRKEVPRGGSQQEDEDPDVYYFESDHLTLKHNKDYQRLLQTVGVLEAQRTQSILDLERLAGQQREALRDPVSFVEQLQKQVELDLPRPQRVVQLPDISWDQYTSGLGDFEREFCDNKRKTRRLKLIFDEVRLPVGPKSPLDPKEEGEPSTLYSALPSSDALENYNNSQAHPTRIRGRLCHQSKPDTFNQLWTTEEQRKLEHLLLKFSPEEVESKRWQKIADALGNRTAKQVASRVQKYFIKLTKAGISVPGRSPNMSIYSKKDEEGVPVVLRHLPEYKELLELKRMKRMKKHKLQEIQAESSMALHHGYKCDVCGVEPIQGLRWHCQDCPSDNAVDLCSDCLYKTESHAPSHHLEPVHHHETFLDMDYSLAQTPGYNYLDPSYYPANR</sequence>
<feature type="domain" description="Myb-like" evidence="6">
    <location>
        <begin position="213"/>
        <end position="269"/>
    </location>
</feature>
<keyword evidence="3" id="KW-0862">Zinc</keyword>
<evidence type="ECO:0000313" key="10">
    <source>
        <dbReference type="RefSeq" id="XP_045570356.1"/>
    </source>
</evidence>
<keyword evidence="1" id="KW-0479">Metal-binding</keyword>
<dbReference type="SMART" id="SM00717">
    <property type="entry name" value="SANT"/>
    <property type="match status" value="1"/>
</dbReference>
<evidence type="ECO:0000256" key="1">
    <source>
        <dbReference type="ARBA" id="ARBA00022723"/>
    </source>
</evidence>
<name>A0ABM3EGZ5_SALSA</name>
<dbReference type="PANTHER" id="PTHR22705">
    <property type="entry name" value="ZINC FINGER, ZZ DOMAIN CONTAINING 3"/>
    <property type="match status" value="1"/>
</dbReference>
<evidence type="ECO:0000256" key="5">
    <source>
        <dbReference type="SAM" id="MobiDB-lite"/>
    </source>
</evidence>
<dbReference type="GeneID" id="106596422"/>
<keyword evidence="9" id="KW-1185">Reference proteome</keyword>
<dbReference type="InterPro" id="IPR043145">
    <property type="entry name" value="Znf_ZZ_sf"/>
</dbReference>
<protein>
    <submittedName>
        <fullName evidence="10">ZZ-type zinc finger-containing protein 3</fullName>
    </submittedName>
</protein>
<evidence type="ECO:0000256" key="2">
    <source>
        <dbReference type="ARBA" id="ARBA00022771"/>
    </source>
</evidence>
<dbReference type="RefSeq" id="XP_045570356.1">
    <property type="nucleotide sequence ID" value="XM_045714400.1"/>
</dbReference>
<dbReference type="SMART" id="SM00291">
    <property type="entry name" value="ZnF_ZZ"/>
    <property type="match status" value="1"/>
</dbReference>
<dbReference type="InterPro" id="IPR009057">
    <property type="entry name" value="Homeodomain-like_sf"/>
</dbReference>
<evidence type="ECO:0000256" key="4">
    <source>
        <dbReference type="PROSITE-ProRule" id="PRU00228"/>
    </source>
</evidence>
<feature type="domain" description="HTH myb-type" evidence="8">
    <location>
        <begin position="213"/>
        <end position="273"/>
    </location>
</feature>
<evidence type="ECO:0000256" key="3">
    <source>
        <dbReference type="ARBA" id="ARBA00022833"/>
    </source>
</evidence>
<dbReference type="CDD" id="cd00167">
    <property type="entry name" value="SANT"/>
    <property type="match status" value="1"/>
</dbReference>
<evidence type="ECO:0000259" key="7">
    <source>
        <dbReference type="PROSITE" id="PS50135"/>
    </source>
</evidence>
<dbReference type="PROSITE" id="PS50090">
    <property type="entry name" value="MYB_LIKE"/>
    <property type="match status" value="1"/>
</dbReference>
<dbReference type="PANTHER" id="PTHR22705:SF0">
    <property type="entry name" value="ZZ-TYPE ZINC FINGER-CONTAINING PROTEIN 3"/>
    <property type="match status" value="1"/>
</dbReference>
<dbReference type="PROSITE" id="PS51294">
    <property type="entry name" value="HTH_MYB"/>
    <property type="match status" value="1"/>
</dbReference>
<dbReference type="Gene3D" id="1.10.10.60">
    <property type="entry name" value="Homeodomain-like"/>
    <property type="match status" value="1"/>
</dbReference>
<feature type="domain" description="ZZ-type" evidence="7">
    <location>
        <begin position="336"/>
        <end position="392"/>
    </location>
</feature>
<reference evidence="10" key="1">
    <citation type="submission" date="2025-08" db="UniProtKB">
        <authorList>
            <consortium name="RefSeq"/>
        </authorList>
    </citation>
    <scope>IDENTIFICATION</scope>
</reference>
<keyword evidence="2 4" id="KW-0863">Zinc-finger</keyword>
<dbReference type="CDD" id="cd02341">
    <property type="entry name" value="ZZ_ZZZ3"/>
    <property type="match status" value="1"/>
</dbReference>
<dbReference type="SUPFAM" id="SSF46689">
    <property type="entry name" value="Homeodomain-like"/>
    <property type="match status" value="1"/>
</dbReference>
<feature type="compositionally biased region" description="Basic and acidic residues" evidence="5">
    <location>
        <begin position="8"/>
        <end position="36"/>
    </location>
</feature>
<dbReference type="Gene3D" id="3.30.60.90">
    <property type="match status" value="1"/>
</dbReference>
<dbReference type="Pfam" id="PF00569">
    <property type="entry name" value="ZZ"/>
    <property type="match status" value="1"/>
</dbReference>
<dbReference type="InterPro" id="IPR017930">
    <property type="entry name" value="Myb_dom"/>
</dbReference>
<evidence type="ECO:0000259" key="8">
    <source>
        <dbReference type="PROSITE" id="PS51294"/>
    </source>
</evidence>
<dbReference type="InterPro" id="IPR001005">
    <property type="entry name" value="SANT/Myb"/>
</dbReference>
<dbReference type="SUPFAM" id="SSF57850">
    <property type="entry name" value="RING/U-box"/>
    <property type="match status" value="1"/>
</dbReference>
<feature type="region of interest" description="Disordered" evidence="5">
    <location>
        <begin position="1"/>
        <end position="47"/>
    </location>
</feature>
<dbReference type="InterPro" id="IPR037830">
    <property type="entry name" value="ZZZ3"/>
</dbReference>
<organism evidence="9 10">
    <name type="scientific">Salmo salar</name>
    <name type="common">Atlantic salmon</name>
    <dbReference type="NCBI Taxonomy" id="8030"/>
    <lineage>
        <taxon>Eukaryota</taxon>
        <taxon>Metazoa</taxon>
        <taxon>Chordata</taxon>
        <taxon>Craniata</taxon>
        <taxon>Vertebrata</taxon>
        <taxon>Euteleostomi</taxon>
        <taxon>Actinopterygii</taxon>
        <taxon>Neopterygii</taxon>
        <taxon>Teleostei</taxon>
        <taxon>Protacanthopterygii</taxon>
        <taxon>Salmoniformes</taxon>
        <taxon>Salmonidae</taxon>
        <taxon>Salmoninae</taxon>
        <taxon>Salmo</taxon>
    </lineage>
</organism>
<dbReference type="PROSITE" id="PS50135">
    <property type="entry name" value="ZF_ZZ_2"/>
    <property type="match status" value="1"/>
</dbReference>
<dbReference type="Pfam" id="PF00249">
    <property type="entry name" value="Myb_DNA-binding"/>
    <property type="match status" value="1"/>
</dbReference>
<evidence type="ECO:0000259" key="6">
    <source>
        <dbReference type="PROSITE" id="PS50090"/>
    </source>
</evidence>
<proteinExistence type="predicted"/>
<dbReference type="InterPro" id="IPR041981">
    <property type="entry name" value="ZZZ3_ZZ"/>
</dbReference>
<dbReference type="Proteomes" id="UP001652741">
    <property type="component" value="Chromosome ssa03"/>
</dbReference>